<protein>
    <submittedName>
        <fullName evidence="2">Limonene-1,2-epoxide hydrolase</fullName>
    </submittedName>
</protein>
<dbReference type="EMBL" id="VLNY01000003">
    <property type="protein sequence ID" value="KAA0023282.1"/>
    <property type="molecule type" value="Genomic_DNA"/>
</dbReference>
<gene>
    <name evidence="2" type="ORF">FOY51_07615</name>
</gene>
<dbReference type="RefSeq" id="WP_149429626.1">
    <property type="nucleotide sequence ID" value="NZ_VLNY01000003.1"/>
</dbReference>
<reference evidence="2 3" key="1">
    <citation type="submission" date="2019-07" db="EMBL/GenBank/DDBJ databases">
        <title>Rhodococcus cavernicolus sp. nov., isolated from a cave.</title>
        <authorList>
            <person name="Lee S.D."/>
        </authorList>
    </citation>
    <scope>NUCLEOTIDE SEQUENCE [LARGE SCALE GENOMIC DNA]</scope>
    <source>
        <strain evidence="2 3">C1-24</strain>
    </source>
</reference>
<accession>A0A5A7SDL5</accession>
<evidence type="ECO:0000313" key="2">
    <source>
        <dbReference type="EMBL" id="KAA0023282.1"/>
    </source>
</evidence>
<evidence type="ECO:0000259" key="1">
    <source>
        <dbReference type="Pfam" id="PF07858"/>
    </source>
</evidence>
<dbReference type="InterPro" id="IPR032710">
    <property type="entry name" value="NTF2-like_dom_sf"/>
</dbReference>
<sequence length="142" mass="15804">MGDSENERIVAEFLTALREKDFATAGKLLDDDLVYENVGFPTVRGGRRTIKLFEALTRMGFDVAVHRTATDGDTVLNERTDVLSFGPVRVQFWVCGTFELHDGRITLWRDHFDVFDLTKAIGRGLAGAVVPALRPSFSDAAR</sequence>
<keyword evidence="2" id="KW-0378">Hydrolase</keyword>
<dbReference type="Gene3D" id="3.10.450.50">
    <property type="match status" value="1"/>
</dbReference>
<dbReference type="InterPro" id="IPR013100">
    <property type="entry name" value="LEH"/>
</dbReference>
<keyword evidence="3" id="KW-1185">Reference proteome</keyword>
<name>A0A5A7SDL5_9NOCA</name>
<comment type="caution">
    <text evidence="2">The sequence shown here is derived from an EMBL/GenBank/DDBJ whole genome shotgun (WGS) entry which is preliminary data.</text>
</comment>
<dbReference type="GO" id="GO:0016787">
    <property type="term" value="F:hydrolase activity"/>
    <property type="evidence" value="ECO:0007669"/>
    <property type="project" value="UniProtKB-KW"/>
</dbReference>
<dbReference type="SUPFAM" id="SSF54427">
    <property type="entry name" value="NTF2-like"/>
    <property type="match status" value="1"/>
</dbReference>
<dbReference type="AlphaFoldDB" id="A0A5A7SDL5"/>
<organism evidence="2 3">
    <name type="scientific">Antrihabitans cavernicola</name>
    <dbReference type="NCBI Taxonomy" id="2495913"/>
    <lineage>
        <taxon>Bacteria</taxon>
        <taxon>Bacillati</taxon>
        <taxon>Actinomycetota</taxon>
        <taxon>Actinomycetes</taxon>
        <taxon>Mycobacteriales</taxon>
        <taxon>Nocardiaceae</taxon>
        <taxon>Antrihabitans</taxon>
    </lineage>
</organism>
<dbReference type="Pfam" id="PF07858">
    <property type="entry name" value="LEH"/>
    <property type="match status" value="1"/>
</dbReference>
<proteinExistence type="predicted"/>
<dbReference type="OrthoDB" id="4762083at2"/>
<feature type="domain" description="Limonene-1,2-epoxide hydrolase" evidence="1">
    <location>
        <begin position="5"/>
        <end position="123"/>
    </location>
</feature>
<evidence type="ECO:0000313" key="3">
    <source>
        <dbReference type="Proteomes" id="UP000322244"/>
    </source>
</evidence>
<dbReference type="Proteomes" id="UP000322244">
    <property type="component" value="Unassembled WGS sequence"/>
</dbReference>